<keyword evidence="1 10" id="KW-0004">4Fe-4S</keyword>
<feature type="compositionally biased region" description="Low complexity" evidence="11">
    <location>
        <begin position="558"/>
        <end position="570"/>
    </location>
</feature>
<evidence type="ECO:0000256" key="7">
    <source>
        <dbReference type="ARBA" id="ARBA00023004"/>
    </source>
</evidence>
<name>A0ABS3JA20_9HYPH</name>
<evidence type="ECO:0000256" key="11">
    <source>
        <dbReference type="SAM" id="MobiDB-lite"/>
    </source>
</evidence>
<dbReference type="InterPro" id="IPR050152">
    <property type="entry name" value="ChlB/BchB/BchZ"/>
</dbReference>
<keyword evidence="3 10" id="KW-0479">Metal-binding</keyword>
<evidence type="ECO:0000256" key="6">
    <source>
        <dbReference type="ARBA" id="ARBA00023002"/>
    </source>
</evidence>
<evidence type="ECO:0000259" key="13">
    <source>
        <dbReference type="Pfam" id="PF08369"/>
    </source>
</evidence>
<comment type="subunit">
    <text evidence="10">Protochlorophyllide reductase is composed of three subunits; BchL, BchN and BchB. Forms a heterotetramer of two BchB and two BchN subunits.</text>
</comment>
<organism evidence="14 15">
    <name type="scientific">Jiella sonneratiae</name>
    <dbReference type="NCBI Taxonomy" id="2816856"/>
    <lineage>
        <taxon>Bacteria</taxon>
        <taxon>Pseudomonadati</taxon>
        <taxon>Pseudomonadota</taxon>
        <taxon>Alphaproteobacteria</taxon>
        <taxon>Hyphomicrobiales</taxon>
        <taxon>Aurantimonadaceae</taxon>
        <taxon>Jiella</taxon>
    </lineage>
</organism>
<feature type="compositionally biased region" description="Polar residues" evidence="11">
    <location>
        <begin position="188"/>
        <end position="198"/>
    </location>
</feature>
<evidence type="ECO:0000313" key="15">
    <source>
        <dbReference type="Proteomes" id="UP000664288"/>
    </source>
</evidence>
<dbReference type="InterPro" id="IPR042298">
    <property type="entry name" value="P-CP_red_C"/>
</dbReference>
<proteinExistence type="inferred from homology"/>
<dbReference type="Pfam" id="PF08369">
    <property type="entry name" value="PCP_red"/>
    <property type="match status" value="1"/>
</dbReference>
<evidence type="ECO:0000256" key="9">
    <source>
        <dbReference type="ARBA" id="ARBA00023171"/>
    </source>
</evidence>
<sequence length="637" mass="68088">MQLTVWTYEGPPHVGAMRVATAMEGVHYVLHAPQGDTYADLLFTMIERRDRRPPVTYTTFEARDLGKDTAALFQTTLREAYERFRPEAVLVGASCTAELIQDDPAGLAKAAGLPVPVIPLELPSYQRKENWGAAETFYQIVRTLAAGRDAAADGNPSSSEGATRHPPLPAGISPARGEIGGFDAAANPSPQALTQSPRLQGCSLEDGGTAGARSISPLVGEMPGRAEGGDAGIDSSAEPEKTAADVHGEAAHFAPREVRRPTCNILGPTALGFRHRDDLVEIRKLLGAIGIDVAVVAPLGASPADIARLGEADFNVVLYPEIAGVAAKWLKRSFGQEFTTVVPIGFGATQDFVAEVRRLAGLPEADERQGEKGEGASTEAGSNLPWFSRSVDSTYLTGKRVFVFGDATHALAAARVATEEFGFTLCGLGTYAREFARDIRAAAREYGVEPLISDDYLDVEQAIVAAQPELVLGTQMERHVAKRLGIACAVISAPVHVQDYPARHSPQMGFEGANVLWDTWVHPLVMGLEEHLLGMFRDDFEFNDGAKPSHLGAGARVAAEPETSAAPASAAAPFPAAAADGETIALGWLTDAEAELRKIPFFVRGKARRNTEKFALERGLSEITVETLYDAKAHYSR</sequence>
<dbReference type="InterPro" id="IPR013580">
    <property type="entry name" value="LI-POR_suB-like_C"/>
</dbReference>
<reference evidence="14 15" key="1">
    <citation type="submission" date="2021-03" db="EMBL/GenBank/DDBJ databases">
        <title>Whole genome sequence of Jiella sp. MQZ13P-4.</title>
        <authorList>
            <person name="Tuo L."/>
        </authorList>
    </citation>
    <scope>NUCLEOTIDE SEQUENCE [LARGE SCALE GENOMIC DNA]</scope>
    <source>
        <strain evidence="14 15">MQZ13P-4</strain>
    </source>
</reference>
<feature type="region of interest" description="Disordered" evidence="11">
    <location>
        <begin position="551"/>
        <end position="570"/>
    </location>
</feature>
<comment type="cofactor">
    <cofactor evidence="10">
        <name>[4Fe-4S] cluster</name>
        <dbReference type="ChEBI" id="CHEBI:49883"/>
    </cofactor>
    <text evidence="10">Binds 1 [4Fe-4S] cluster per heterodimer. The cluster is bound at the heterodimer interface by residues from both subunits.</text>
</comment>
<evidence type="ECO:0000256" key="3">
    <source>
        <dbReference type="ARBA" id="ARBA00022723"/>
    </source>
</evidence>
<dbReference type="Gene3D" id="1.10.8.550">
    <property type="entry name" value="Proto-chlorophyllide reductase 57 kD subunit B"/>
    <property type="match status" value="1"/>
</dbReference>
<feature type="domain" description="Nitrogenase/oxidoreductase component 1" evidence="12">
    <location>
        <begin position="12"/>
        <end position="146"/>
    </location>
</feature>
<keyword evidence="6 10" id="KW-0560">Oxidoreductase</keyword>
<dbReference type="HAMAP" id="MF_00353">
    <property type="entry name" value="ChlB_BchB"/>
    <property type="match status" value="1"/>
</dbReference>
<dbReference type="Pfam" id="PF00148">
    <property type="entry name" value="Oxidored_nitro"/>
    <property type="match status" value="2"/>
</dbReference>
<dbReference type="EC" id="1.3.7.7" evidence="10"/>
<protein>
    <recommendedName>
        <fullName evidence="10">Light-independent protochlorophyllide reductase subunit B</fullName>
        <shortName evidence="10">DPOR subunit B</shortName>
        <shortName evidence="10">LI-POR subunit B</shortName>
        <ecNumber evidence="10">1.3.7.7</ecNumber>
    </recommendedName>
</protein>
<dbReference type="Proteomes" id="UP000664288">
    <property type="component" value="Unassembled WGS sequence"/>
</dbReference>
<dbReference type="PANTHER" id="PTHR33712:SF7">
    <property type="entry name" value="LIGHT-INDEPENDENT PROTOCHLOROPHYLLIDE REDUCTASE SUBUNIT B"/>
    <property type="match status" value="1"/>
</dbReference>
<dbReference type="RefSeq" id="WP_207352033.1">
    <property type="nucleotide sequence ID" value="NZ_JAFMPY010000021.1"/>
</dbReference>
<evidence type="ECO:0000256" key="1">
    <source>
        <dbReference type="ARBA" id="ARBA00022485"/>
    </source>
</evidence>
<keyword evidence="7 10" id="KW-0408">Iron</keyword>
<comment type="pathway">
    <text evidence="10">Porphyrin-containing compound metabolism; bacteriochlorophyll biosynthesis (light-independent).</text>
</comment>
<evidence type="ECO:0000256" key="4">
    <source>
        <dbReference type="ARBA" id="ARBA00022741"/>
    </source>
</evidence>
<comment type="function">
    <text evidence="10">Component of the dark-operative protochlorophyllide reductase (DPOR) that uses Mg-ATP and reduced ferredoxin to reduce ring D of protochlorophyllide (Pchlide) to form chlorophyllide a (Chlide). This reaction is light-independent. The NB-protein (BchN-BchB) is the catalytic component of the complex.</text>
</comment>
<keyword evidence="9 10" id="KW-0149">Chlorophyll biosynthesis</keyword>
<keyword evidence="2 10" id="KW-0602">Photosynthesis</keyword>
<evidence type="ECO:0000256" key="10">
    <source>
        <dbReference type="HAMAP-Rule" id="MF_00353"/>
    </source>
</evidence>
<feature type="region of interest" description="Disordered" evidence="11">
    <location>
        <begin position="149"/>
        <end position="244"/>
    </location>
</feature>
<comment type="similarity">
    <text evidence="10">Belongs to the ChlB/BchB/BchZ family.</text>
</comment>
<dbReference type="InterPro" id="IPR005969">
    <property type="entry name" value="Protochl_reductB"/>
</dbReference>
<comment type="catalytic activity">
    <reaction evidence="10">
        <text>chlorophyllide a + oxidized 2[4Fe-4S]-[ferredoxin] + 2 ADP + 2 phosphate = protochlorophyllide a + reduced 2[4Fe-4S]-[ferredoxin] + 2 ATP + 2 H2O</text>
        <dbReference type="Rhea" id="RHEA:28202"/>
        <dbReference type="Rhea" id="RHEA-COMP:10002"/>
        <dbReference type="Rhea" id="RHEA-COMP:10004"/>
        <dbReference type="ChEBI" id="CHEBI:15377"/>
        <dbReference type="ChEBI" id="CHEBI:30616"/>
        <dbReference type="ChEBI" id="CHEBI:33722"/>
        <dbReference type="ChEBI" id="CHEBI:33723"/>
        <dbReference type="ChEBI" id="CHEBI:43474"/>
        <dbReference type="ChEBI" id="CHEBI:83348"/>
        <dbReference type="ChEBI" id="CHEBI:83350"/>
        <dbReference type="ChEBI" id="CHEBI:456216"/>
        <dbReference type="EC" id="1.3.7.7"/>
    </reaction>
</comment>
<feature type="active site" description="Proton donor" evidence="10">
    <location>
        <position position="392"/>
    </location>
</feature>
<dbReference type="InterPro" id="IPR000510">
    <property type="entry name" value="Nase/OxRdtase_comp1"/>
</dbReference>
<feature type="binding site" evidence="10">
    <location>
        <position position="36"/>
    </location>
    <ligand>
        <name>[4Fe-4S] cluster</name>
        <dbReference type="ChEBI" id="CHEBI:49883"/>
        <note>ligand shared with heterodimeric partner</note>
    </ligand>
</feature>
<gene>
    <name evidence="10" type="primary">bchB</name>
    <name evidence="14" type="ORF">J1C47_17265</name>
</gene>
<dbReference type="PANTHER" id="PTHR33712">
    <property type="entry name" value="LIGHT-INDEPENDENT PROTOCHLOROPHYLLIDE REDUCTASE SUBUNIT B"/>
    <property type="match status" value="1"/>
</dbReference>
<evidence type="ECO:0000256" key="8">
    <source>
        <dbReference type="ARBA" id="ARBA00023014"/>
    </source>
</evidence>
<keyword evidence="15" id="KW-1185">Reference proteome</keyword>
<evidence type="ECO:0000256" key="2">
    <source>
        <dbReference type="ARBA" id="ARBA00022531"/>
    </source>
</evidence>
<dbReference type="Gene3D" id="3.40.50.1980">
    <property type="entry name" value="Nitrogenase molybdenum iron protein domain"/>
    <property type="match status" value="3"/>
</dbReference>
<keyword evidence="10" id="KW-0077">Bacteriochlorophyll biosynthesis</keyword>
<accession>A0ABS3JA20</accession>
<dbReference type="EMBL" id="JAFMPY010000021">
    <property type="protein sequence ID" value="MBO0905396.1"/>
    <property type="molecule type" value="Genomic_DNA"/>
</dbReference>
<dbReference type="SUPFAM" id="SSF53807">
    <property type="entry name" value="Helical backbone' metal receptor"/>
    <property type="match status" value="1"/>
</dbReference>
<feature type="domain" description="Light-independent protochlorophyllide reductase subunit B-like C-terminal" evidence="13">
    <location>
        <begin position="588"/>
        <end position="632"/>
    </location>
</feature>
<keyword evidence="4 10" id="KW-0547">Nucleotide-binding</keyword>
<feature type="domain" description="Nitrogenase/oxidoreductase component 1" evidence="12">
    <location>
        <begin position="253"/>
        <end position="524"/>
    </location>
</feature>
<dbReference type="Gene3D" id="1.20.89.20">
    <property type="match status" value="1"/>
</dbReference>
<feature type="binding site" evidence="10">
    <location>
        <begin position="527"/>
        <end position="528"/>
    </location>
    <ligand>
        <name>substrate</name>
    </ligand>
</feature>
<evidence type="ECO:0000256" key="5">
    <source>
        <dbReference type="ARBA" id="ARBA00022840"/>
    </source>
</evidence>
<evidence type="ECO:0000313" key="14">
    <source>
        <dbReference type="EMBL" id="MBO0905396.1"/>
    </source>
</evidence>
<evidence type="ECO:0000259" key="12">
    <source>
        <dbReference type="Pfam" id="PF00148"/>
    </source>
</evidence>
<keyword evidence="5 10" id="KW-0067">ATP-binding</keyword>
<comment type="caution">
    <text evidence="14">The sequence shown here is derived from an EMBL/GenBank/DDBJ whole genome shotgun (WGS) entry which is preliminary data.</text>
</comment>
<keyword evidence="8 10" id="KW-0411">Iron-sulfur</keyword>